<accession>A0ACC0WAJ6</accession>
<sequence length="230" mass="25661">MPPPPPSDAARPSDIARTCENGKRKFSHSTTAQRQCLLEWLELPGNFELLITHISATLSGFSTSTLPLPKRVKKMDGFRVLAQHMNKVVHTSWSKKTARSRFESFMATYRKAKRQSPENLPPFYQPVDALSKNVEKRARSESLVVVPSTPLSPLPAFAATTNDQGLKFASLELAVKQQELELKQLELRAQQVENSQKLPAEVLIKLVQAGKSPAEVREYLAIMDPVDKAT</sequence>
<organism evidence="1 2">
    <name type="scientific">Peronosclerospora sorghi</name>
    <dbReference type="NCBI Taxonomy" id="230839"/>
    <lineage>
        <taxon>Eukaryota</taxon>
        <taxon>Sar</taxon>
        <taxon>Stramenopiles</taxon>
        <taxon>Oomycota</taxon>
        <taxon>Peronosporomycetes</taxon>
        <taxon>Peronosporales</taxon>
        <taxon>Peronosporaceae</taxon>
        <taxon>Peronosclerospora</taxon>
    </lineage>
</organism>
<evidence type="ECO:0000313" key="2">
    <source>
        <dbReference type="Proteomes" id="UP001163321"/>
    </source>
</evidence>
<gene>
    <name evidence="1" type="ORF">PsorP6_007053</name>
</gene>
<dbReference type="Proteomes" id="UP001163321">
    <property type="component" value="Chromosome 3"/>
</dbReference>
<dbReference type="EMBL" id="CM047582">
    <property type="protein sequence ID" value="KAI9915848.1"/>
    <property type="molecule type" value="Genomic_DNA"/>
</dbReference>
<proteinExistence type="predicted"/>
<keyword evidence="2" id="KW-1185">Reference proteome</keyword>
<protein>
    <submittedName>
        <fullName evidence="1">Uncharacterized protein</fullName>
    </submittedName>
</protein>
<name>A0ACC0WAJ6_9STRA</name>
<reference evidence="1 2" key="1">
    <citation type="journal article" date="2022" name="bioRxiv">
        <title>The genome of the oomycete Peronosclerospora sorghi, a cosmopolitan pathogen of maize and sorghum, is inflated with dispersed pseudogenes.</title>
        <authorList>
            <person name="Fletcher K."/>
            <person name="Martin F."/>
            <person name="Isakeit T."/>
            <person name="Cavanaugh K."/>
            <person name="Magill C."/>
            <person name="Michelmore R."/>
        </authorList>
    </citation>
    <scope>NUCLEOTIDE SEQUENCE [LARGE SCALE GENOMIC DNA]</scope>
    <source>
        <strain evidence="1">P6</strain>
    </source>
</reference>
<comment type="caution">
    <text evidence="1">The sequence shown here is derived from an EMBL/GenBank/DDBJ whole genome shotgun (WGS) entry which is preliminary data.</text>
</comment>
<evidence type="ECO:0000313" key="1">
    <source>
        <dbReference type="EMBL" id="KAI9915848.1"/>
    </source>
</evidence>